<feature type="signal peptide" evidence="2">
    <location>
        <begin position="1"/>
        <end position="17"/>
    </location>
</feature>
<accession>A0A835MHZ8</accession>
<organism evidence="3 4">
    <name type="scientific">Salix dunnii</name>
    <dbReference type="NCBI Taxonomy" id="1413687"/>
    <lineage>
        <taxon>Eukaryota</taxon>
        <taxon>Viridiplantae</taxon>
        <taxon>Streptophyta</taxon>
        <taxon>Embryophyta</taxon>
        <taxon>Tracheophyta</taxon>
        <taxon>Spermatophyta</taxon>
        <taxon>Magnoliopsida</taxon>
        <taxon>eudicotyledons</taxon>
        <taxon>Gunneridae</taxon>
        <taxon>Pentapetalae</taxon>
        <taxon>rosids</taxon>
        <taxon>fabids</taxon>
        <taxon>Malpighiales</taxon>
        <taxon>Salicaceae</taxon>
        <taxon>Saliceae</taxon>
        <taxon>Salix</taxon>
    </lineage>
</organism>
<dbReference type="AlphaFoldDB" id="A0A835MHZ8"/>
<comment type="caution">
    <text evidence="3">The sequence shown here is derived from an EMBL/GenBank/DDBJ whole genome shotgun (WGS) entry which is preliminary data.</text>
</comment>
<feature type="compositionally biased region" description="Basic residues" evidence="1">
    <location>
        <begin position="83"/>
        <end position="93"/>
    </location>
</feature>
<dbReference type="Proteomes" id="UP000657918">
    <property type="component" value="Chromosome 16"/>
</dbReference>
<gene>
    <name evidence="3" type="ORF">SADUNF_Sadunf16G0250900</name>
</gene>
<dbReference type="EMBL" id="JADGMS010000016">
    <property type="protein sequence ID" value="KAF9666650.1"/>
    <property type="molecule type" value="Genomic_DNA"/>
</dbReference>
<reference evidence="3 4" key="1">
    <citation type="submission" date="2020-10" db="EMBL/GenBank/DDBJ databases">
        <title>Plant Genome Project.</title>
        <authorList>
            <person name="Zhang R.-G."/>
        </authorList>
    </citation>
    <scope>NUCLEOTIDE SEQUENCE [LARGE SCALE GENOMIC DNA]</scope>
    <source>
        <strain evidence="3">FAFU-HL-1</strain>
        <tissue evidence="3">Leaf</tissue>
    </source>
</reference>
<evidence type="ECO:0000313" key="4">
    <source>
        <dbReference type="Proteomes" id="UP000657918"/>
    </source>
</evidence>
<protein>
    <submittedName>
        <fullName evidence="3">Uncharacterized protein</fullName>
    </submittedName>
</protein>
<feature type="region of interest" description="Disordered" evidence="1">
    <location>
        <begin position="69"/>
        <end position="93"/>
    </location>
</feature>
<feature type="chain" id="PRO_5032310475" evidence="2">
    <location>
        <begin position="18"/>
        <end position="93"/>
    </location>
</feature>
<dbReference type="OrthoDB" id="1671823at2759"/>
<evidence type="ECO:0000256" key="1">
    <source>
        <dbReference type="SAM" id="MobiDB-lite"/>
    </source>
</evidence>
<evidence type="ECO:0000256" key="2">
    <source>
        <dbReference type="SAM" id="SignalP"/>
    </source>
</evidence>
<name>A0A835MHZ8_9ROSI</name>
<keyword evidence="4" id="KW-1185">Reference proteome</keyword>
<sequence length="93" mass="10532">MNLPLTLLFTLLSVSSSHLILHSSLAMEKLQDTGNTKMEPSNLKVKYLVNFQSFADEGDHVQRKYLHEVHSGPNPISNSAPLRKWKTRFRGSP</sequence>
<keyword evidence="2" id="KW-0732">Signal</keyword>
<evidence type="ECO:0000313" key="3">
    <source>
        <dbReference type="EMBL" id="KAF9666650.1"/>
    </source>
</evidence>
<proteinExistence type="predicted"/>